<protein>
    <submittedName>
        <fullName evidence="2">Uncharacterized protein</fullName>
    </submittedName>
</protein>
<gene>
    <name evidence="2" type="ORF">DLD99_10985</name>
</gene>
<dbReference type="EMBL" id="CP029608">
    <property type="protein sequence ID" value="AXI60973.1"/>
    <property type="molecule type" value="Genomic_DNA"/>
</dbReference>
<accession>A0A345RNV7</accession>
<keyword evidence="1" id="KW-0732">Signal</keyword>
<evidence type="ECO:0000256" key="1">
    <source>
        <dbReference type="SAM" id="SignalP"/>
    </source>
</evidence>
<dbReference type="RefSeq" id="WP_114882200.1">
    <property type="nucleotide sequence ID" value="NZ_CP029608.1"/>
</dbReference>
<dbReference type="Proteomes" id="UP000253720">
    <property type="component" value="Chromosome"/>
</dbReference>
<organism evidence="2 3">
    <name type="scientific">Pseudomonas kribbensis</name>
    <dbReference type="NCBI Taxonomy" id="1628086"/>
    <lineage>
        <taxon>Bacteria</taxon>
        <taxon>Pseudomonadati</taxon>
        <taxon>Pseudomonadota</taxon>
        <taxon>Gammaproteobacteria</taxon>
        <taxon>Pseudomonadales</taxon>
        <taxon>Pseudomonadaceae</taxon>
        <taxon>Pseudomonas</taxon>
    </lineage>
</organism>
<evidence type="ECO:0000313" key="3">
    <source>
        <dbReference type="Proteomes" id="UP000253720"/>
    </source>
</evidence>
<feature type="chain" id="PRO_5016599767" evidence="1">
    <location>
        <begin position="27"/>
        <end position="188"/>
    </location>
</feature>
<keyword evidence="3" id="KW-1185">Reference proteome</keyword>
<feature type="signal peptide" evidence="1">
    <location>
        <begin position="1"/>
        <end position="26"/>
    </location>
</feature>
<reference evidence="2 3" key="1">
    <citation type="submission" date="2018-05" db="EMBL/GenBank/DDBJ databases">
        <title>Complete genome sequence of Pseudomonas kribbensis 46-2(T).</title>
        <authorList>
            <person name="Jeong H."/>
            <person name="Lee S.-G."/>
            <person name="Rha E."/>
            <person name="Kim H."/>
        </authorList>
    </citation>
    <scope>NUCLEOTIDE SEQUENCE [LARGE SCALE GENOMIC DNA]</scope>
    <source>
        <strain evidence="2 3">46-2</strain>
    </source>
</reference>
<dbReference type="KEGG" id="pke:DLD99_10985"/>
<dbReference type="AlphaFoldDB" id="A0A345RNV7"/>
<sequence length="188" mass="19517">MSLLSKKAVVLLLAAAAGFGALNAQAAKAKEKAVTEKVSMLDGKFSFVLPKGFVGDPLPAGPTGAKGTMFTNDATKTVVITAENQIPESNNVKDNDSAFLDGTVSDFIDAQRKALPDFNKLSEKSLTQKGNGLGLRQVDSTATQGGGQTLNTTLIAGSGTHMALVQVISRASDKSGHDALVKTILKEK</sequence>
<proteinExistence type="predicted"/>
<evidence type="ECO:0000313" key="2">
    <source>
        <dbReference type="EMBL" id="AXI60973.1"/>
    </source>
</evidence>
<name>A0A345RNV7_9PSED</name>